<feature type="transmembrane region" description="Helical" evidence="1">
    <location>
        <begin position="220"/>
        <end position="237"/>
    </location>
</feature>
<feature type="transmembrane region" description="Helical" evidence="1">
    <location>
        <begin position="116"/>
        <end position="135"/>
    </location>
</feature>
<dbReference type="InterPro" id="IPR005240">
    <property type="entry name" value="DUF389"/>
</dbReference>
<feature type="transmembrane region" description="Helical" evidence="1">
    <location>
        <begin position="174"/>
        <end position="200"/>
    </location>
</feature>
<feature type="transmembrane region" description="Helical" evidence="1">
    <location>
        <begin position="280"/>
        <end position="298"/>
    </location>
</feature>
<proteinExistence type="predicted"/>
<keyword evidence="1" id="KW-0812">Transmembrane</keyword>
<dbReference type="AlphaFoldDB" id="A0A918JDU4"/>
<gene>
    <name evidence="2" type="ORF">GCM10010503_62410</name>
</gene>
<dbReference type="EMBL" id="BMUE01000019">
    <property type="protein sequence ID" value="GGW76225.1"/>
    <property type="molecule type" value="Genomic_DNA"/>
</dbReference>
<dbReference type="Pfam" id="PF04087">
    <property type="entry name" value="DUF389"/>
    <property type="match status" value="1"/>
</dbReference>
<dbReference type="NCBIfam" id="TIGR00271">
    <property type="entry name" value="uncharacterized hydrophobic domain"/>
    <property type="match status" value="1"/>
</dbReference>
<accession>A0A918JDU4</accession>
<reference evidence="2" key="1">
    <citation type="journal article" date="2014" name="Int. J. Syst. Evol. Microbiol.">
        <title>Complete genome sequence of Corynebacterium casei LMG S-19264T (=DSM 44701T), isolated from a smear-ripened cheese.</title>
        <authorList>
            <consortium name="US DOE Joint Genome Institute (JGI-PGF)"/>
            <person name="Walter F."/>
            <person name="Albersmeier A."/>
            <person name="Kalinowski J."/>
            <person name="Ruckert C."/>
        </authorList>
    </citation>
    <scope>NUCLEOTIDE SEQUENCE</scope>
    <source>
        <strain evidence="2">JCM 4490</strain>
    </source>
</reference>
<dbReference type="PANTHER" id="PTHR20992:SF9">
    <property type="entry name" value="AT15442P-RELATED"/>
    <property type="match status" value="1"/>
</dbReference>
<keyword evidence="1" id="KW-1133">Transmembrane helix</keyword>
<evidence type="ECO:0000313" key="3">
    <source>
        <dbReference type="Proteomes" id="UP000620224"/>
    </source>
</evidence>
<keyword evidence="1" id="KW-0472">Membrane</keyword>
<organism evidence="2 3">
    <name type="scientific">Streptomyces lucensis JCM 4490</name>
    <dbReference type="NCBI Taxonomy" id="1306176"/>
    <lineage>
        <taxon>Bacteria</taxon>
        <taxon>Bacillati</taxon>
        <taxon>Actinomycetota</taxon>
        <taxon>Actinomycetes</taxon>
        <taxon>Kitasatosporales</taxon>
        <taxon>Streptomycetaceae</taxon>
        <taxon>Streptomyces</taxon>
    </lineage>
</organism>
<reference evidence="2" key="2">
    <citation type="submission" date="2020-09" db="EMBL/GenBank/DDBJ databases">
        <authorList>
            <person name="Sun Q."/>
            <person name="Ohkuma M."/>
        </authorList>
    </citation>
    <scope>NUCLEOTIDE SEQUENCE</scope>
    <source>
        <strain evidence="2">JCM 4490</strain>
    </source>
</reference>
<comment type="caution">
    <text evidence="2">The sequence shown here is derived from an EMBL/GenBank/DDBJ whole genome shotgun (WGS) entry which is preliminary data.</text>
</comment>
<dbReference type="RefSeq" id="WP_190018749.1">
    <property type="nucleotide sequence ID" value="NZ_BMUE01000019.1"/>
</dbReference>
<name>A0A918JDU4_9ACTN</name>
<dbReference type="Proteomes" id="UP000620224">
    <property type="component" value="Unassembled WGS sequence"/>
</dbReference>
<protein>
    <recommendedName>
        <fullName evidence="4">Integral membrane protein</fullName>
    </recommendedName>
</protein>
<feature type="transmembrane region" description="Helical" evidence="1">
    <location>
        <begin position="244"/>
        <end position="268"/>
    </location>
</feature>
<evidence type="ECO:0008006" key="4">
    <source>
        <dbReference type="Google" id="ProtNLM"/>
    </source>
</evidence>
<keyword evidence="3" id="KW-1185">Reference proteome</keyword>
<evidence type="ECO:0000256" key="1">
    <source>
        <dbReference type="SAM" id="Phobius"/>
    </source>
</evidence>
<dbReference type="PANTHER" id="PTHR20992">
    <property type="entry name" value="AT15442P-RELATED"/>
    <property type="match status" value="1"/>
</dbReference>
<sequence length="309" mass="32363">MLHLRLITPAGTTDEVVRLIDKTVGTAHLVVLPGAARDPAGDVVLCDVAREAGDELLTSLRELGLDRTGSIAVETVDLSLSRRADEAEREAPGEGADAVLWEGLTDATHEESTLSVTYVAFITLATMIAACGVVLDNAVLIVGAMAVGPEFGPLAGISTALVQRHPRLAWRSVIALLVGFAAAMALTSAFSLFMDAVGLFSKDRLEADRPNTGFIYAPDWFSFVVAVLAGIAGTLSLTSAKSGALVGVAISVTTVPAAANAAVALVYGDTHQAVRSSEQLLLNLLGIVVAGTLTLLAQKHFWKRRRQRA</sequence>
<evidence type="ECO:0000313" key="2">
    <source>
        <dbReference type="EMBL" id="GGW76225.1"/>
    </source>
</evidence>